<proteinExistence type="predicted"/>
<sequence length="32" mass="3522">MARKASFLPAAPGLSFFHGIRRCRSDRSVTVS</sequence>
<evidence type="ECO:0000313" key="1">
    <source>
        <dbReference type="EMBL" id="CUH34418.1"/>
    </source>
</evidence>
<dbReference type="AlphaFoldDB" id="A0A0M7B8S0"/>
<accession>A0A0M7B8S0</accession>
<dbReference type="EMBL" id="CYPR01000056">
    <property type="protein sequence ID" value="CUH34418.1"/>
    <property type="molecule type" value="Genomic_DNA"/>
</dbReference>
<protein>
    <submittedName>
        <fullName evidence="1">Uncharacterized protein</fullName>
    </submittedName>
</protein>
<keyword evidence="2" id="KW-1185">Reference proteome</keyword>
<reference evidence="1 2" key="1">
    <citation type="submission" date="2015-09" db="EMBL/GenBank/DDBJ databases">
        <authorList>
            <person name="Jackson K.R."/>
            <person name="Lunt B.L."/>
            <person name="Fisher J.N.B."/>
            <person name="Gardner A.V."/>
            <person name="Bailey M.E."/>
            <person name="Deus L.M."/>
            <person name="Earl A.S."/>
            <person name="Gibby P.D."/>
            <person name="Hartmann K.A."/>
            <person name="Liu J.E."/>
            <person name="Manci A.M."/>
            <person name="Nielsen D.A."/>
            <person name="Solomon M.B."/>
            <person name="Breakwell D.P."/>
            <person name="Burnett S.H."/>
            <person name="Grose J.H."/>
        </authorList>
    </citation>
    <scope>NUCLEOTIDE SEQUENCE [LARGE SCALE GENOMIC DNA]</scope>
    <source>
        <strain evidence="1 2">CECT 7799</strain>
    </source>
</reference>
<evidence type="ECO:0000313" key="2">
    <source>
        <dbReference type="Proteomes" id="UP000049455"/>
    </source>
</evidence>
<dbReference type="Proteomes" id="UP000049455">
    <property type="component" value="Unassembled WGS sequence"/>
</dbReference>
<organism evidence="1 2">
    <name type="scientific">Jannaschia seosinensis</name>
    <dbReference type="NCBI Taxonomy" id="313367"/>
    <lineage>
        <taxon>Bacteria</taxon>
        <taxon>Pseudomonadati</taxon>
        <taxon>Pseudomonadota</taxon>
        <taxon>Alphaproteobacteria</taxon>
        <taxon>Rhodobacterales</taxon>
        <taxon>Roseobacteraceae</taxon>
        <taxon>Jannaschia</taxon>
    </lineage>
</organism>
<name>A0A0M7B8S0_9RHOB</name>
<gene>
    <name evidence="1" type="ORF">JSE7799_01048</name>
</gene>